<organism evidence="4 5">
    <name type="scientific">Ornithinimicrobium humiphilum</name>
    <dbReference type="NCBI Taxonomy" id="125288"/>
    <lineage>
        <taxon>Bacteria</taxon>
        <taxon>Bacillati</taxon>
        <taxon>Actinomycetota</taxon>
        <taxon>Actinomycetes</taxon>
        <taxon>Micrococcales</taxon>
        <taxon>Ornithinimicrobiaceae</taxon>
        <taxon>Ornithinimicrobium</taxon>
    </lineage>
</organism>
<accession>A0A543KNR3</accession>
<dbReference type="GO" id="GO:0016491">
    <property type="term" value="F:oxidoreductase activity"/>
    <property type="evidence" value="ECO:0007669"/>
    <property type="project" value="InterPro"/>
</dbReference>
<dbReference type="GO" id="GO:0070967">
    <property type="term" value="F:coenzyme F420 binding"/>
    <property type="evidence" value="ECO:0007669"/>
    <property type="project" value="TreeGrafter"/>
</dbReference>
<reference evidence="4 5" key="1">
    <citation type="submission" date="2019-06" db="EMBL/GenBank/DDBJ databases">
        <title>Sequencing the genomes of 1000 actinobacteria strains.</title>
        <authorList>
            <person name="Klenk H.-P."/>
        </authorList>
    </citation>
    <scope>NUCLEOTIDE SEQUENCE [LARGE SCALE GENOMIC DNA]</scope>
    <source>
        <strain evidence="4 5">DSM 12362</strain>
    </source>
</reference>
<protein>
    <submittedName>
        <fullName evidence="4">Deazaflavin-dependent oxidoreductase (Nitroreductase family)</fullName>
    </submittedName>
</protein>
<dbReference type="PANTHER" id="PTHR39428:SF3">
    <property type="entry name" value="DEAZAFLAVIN-DEPENDENT NITROREDUCTASE"/>
    <property type="match status" value="1"/>
</dbReference>
<dbReference type="InterPro" id="IPR012349">
    <property type="entry name" value="Split_barrel_FMN-bd"/>
</dbReference>
<evidence type="ECO:0000256" key="2">
    <source>
        <dbReference type="ARBA" id="ARBA00049106"/>
    </source>
</evidence>
<evidence type="ECO:0000256" key="3">
    <source>
        <dbReference type="SAM" id="MobiDB-lite"/>
    </source>
</evidence>
<dbReference type="EMBL" id="VFPU01000001">
    <property type="protein sequence ID" value="TQM96720.1"/>
    <property type="molecule type" value="Genomic_DNA"/>
</dbReference>
<evidence type="ECO:0000313" key="5">
    <source>
        <dbReference type="Proteomes" id="UP000315133"/>
    </source>
</evidence>
<evidence type="ECO:0000313" key="4">
    <source>
        <dbReference type="EMBL" id="TQM96720.1"/>
    </source>
</evidence>
<name>A0A543KNR3_9MICO</name>
<evidence type="ECO:0000256" key="1">
    <source>
        <dbReference type="ARBA" id="ARBA00008710"/>
    </source>
</evidence>
<dbReference type="OrthoDB" id="8225825at2"/>
<dbReference type="Pfam" id="PF04075">
    <property type="entry name" value="F420H2_quin_red"/>
    <property type="match status" value="1"/>
</dbReference>
<keyword evidence="5" id="KW-1185">Reference proteome</keyword>
<dbReference type="RefSeq" id="WP_141818300.1">
    <property type="nucleotide sequence ID" value="NZ_BAAAIL010000004.1"/>
</dbReference>
<dbReference type="AlphaFoldDB" id="A0A543KNR3"/>
<gene>
    <name evidence="4" type="ORF">FB476_1610</name>
</gene>
<sequence>MSQTSQDAGRPASDLGSTSPDDYLPERSGWVAEQLTAIDSAGDTRAASIQGRPIVVVTMRGARSGLLRRVPLMRVEHEGTYLAVASKGGAPEHPAWFYNLRAGGDVLVQDGIQQHLRRSRLLEDGPERDAWWERAVAAFPSYADYQEKTERQIPVFALEPHGA</sequence>
<dbReference type="Proteomes" id="UP000315133">
    <property type="component" value="Unassembled WGS sequence"/>
</dbReference>
<dbReference type="GO" id="GO:0005886">
    <property type="term" value="C:plasma membrane"/>
    <property type="evidence" value="ECO:0007669"/>
    <property type="project" value="TreeGrafter"/>
</dbReference>
<dbReference type="InterPro" id="IPR004378">
    <property type="entry name" value="F420H2_quin_Rdtase"/>
</dbReference>
<dbReference type="Gene3D" id="2.30.110.10">
    <property type="entry name" value="Electron Transport, Fmn-binding Protein, Chain A"/>
    <property type="match status" value="1"/>
</dbReference>
<dbReference type="PANTHER" id="PTHR39428">
    <property type="entry name" value="F420H(2)-DEPENDENT QUINONE REDUCTASE RV1261C"/>
    <property type="match status" value="1"/>
</dbReference>
<comment type="similarity">
    <text evidence="1">Belongs to the F420H(2)-dependent quinone reductase family.</text>
</comment>
<dbReference type="NCBIfam" id="TIGR00026">
    <property type="entry name" value="hi_GC_TIGR00026"/>
    <property type="match status" value="1"/>
</dbReference>
<comment type="catalytic activity">
    <reaction evidence="2">
        <text>oxidized coenzyme F420-(gamma-L-Glu)(n) + a quinol + H(+) = reduced coenzyme F420-(gamma-L-Glu)(n) + a quinone</text>
        <dbReference type="Rhea" id="RHEA:39663"/>
        <dbReference type="Rhea" id="RHEA-COMP:12939"/>
        <dbReference type="Rhea" id="RHEA-COMP:14378"/>
        <dbReference type="ChEBI" id="CHEBI:15378"/>
        <dbReference type="ChEBI" id="CHEBI:24646"/>
        <dbReference type="ChEBI" id="CHEBI:132124"/>
        <dbReference type="ChEBI" id="CHEBI:133980"/>
        <dbReference type="ChEBI" id="CHEBI:139511"/>
    </reaction>
</comment>
<feature type="region of interest" description="Disordered" evidence="3">
    <location>
        <begin position="1"/>
        <end position="26"/>
    </location>
</feature>
<proteinExistence type="inferred from homology"/>
<comment type="caution">
    <text evidence="4">The sequence shown here is derived from an EMBL/GenBank/DDBJ whole genome shotgun (WGS) entry which is preliminary data.</text>
</comment>